<protein>
    <submittedName>
        <fullName evidence="1">Uncharacterized protein</fullName>
    </submittedName>
</protein>
<name>A0ACB6R0L6_9PLEO</name>
<proteinExistence type="predicted"/>
<dbReference type="Proteomes" id="UP000799755">
    <property type="component" value="Unassembled WGS sequence"/>
</dbReference>
<keyword evidence="2" id="KW-1185">Reference proteome</keyword>
<sequence length="484" mass="56624">MANIYSLSTELLRLIFIHCSIADKASLSQTCRLLHVIIIPEVYRCIDLSTHNLDEKCRPMRYLSEYALVPPDFVEKERPRFEIEMFERQRLFIRTIIERPEYGKNVRKLFWTVMDSHDSWGSEDFGIYWEDENGEPSDEYGYSGGNQDEFEDDEERPMYVPEDEPLWRTFASFTGVVSVDICWIRFWREITPPPPLFPSATSIRLSGCMTRAFAEILLGGGLNAASLKSDLEQLEIHNLLQFSEPVPGYQQSLHLRDLSKHVSSENSGCRRTNGGRPMDGILDILAGRCTSLMSLRITTWGPRESWLLDEKMTKIDDQRYFSWGQFLKSVRHTLQYFSFEQGDNNNEFIGDRRGRRPHQQHRPMDQLFVRWILPVLLEGPWPRMKRMEIRGVGRWTESPRHIDTPLSEVEKRNPNAIYKIRPYVDHLGRQYYEVEETHIAFTVEAKRKLQAVLGDEVYLDIDETASRDYECCEQMKDGIPDISD</sequence>
<evidence type="ECO:0000313" key="2">
    <source>
        <dbReference type="Proteomes" id="UP000799755"/>
    </source>
</evidence>
<comment type="caution">
    <text evidence="1">The sequence shown here is derived from an EMBL/GenBank/DDBJ whole genome shotgun (WGS) entry which is preliminary data.</text>
</comment>
<evidence type="ECO:0000313" key="1">
    <source>
        <dbReference type="EMBL" id="KAF2472358.1"/>
    </source>
</evidence>
<accession>A0ACB6R0L6</accession>
<organism evidence="1 2">
    <name type="scientific">Lindgomyces ingoldianus</name>
    <dbReference type="NCBI Taxonomy" id="673940"/>
    <lineage>
        <taxon>Eukaryota</taxon>
        <taxon>Fungi</taxon>
        <taxon>Dikarya</taxon>
        <taxon>Ascomycota</taxon>
        <taxon>Pezizomycotina</taxon>
        <taxon>Dothideomycetes</taxon>
        <taxon>Pleosporomycetidae</taxon>
        <taxon>Pleosporales</taxon>
        <taxon>Lindgomycetaceae</taxon>
        <taxon>Lindgomyces</taxon>
    </lineage>
</organism>
<reference evidence="1" key="1">
    <citation type="journal article" date="2020" name="Stud. Mycol.">
        <title>101 Dothideomycetes genomes: a test case for predicting lifestyles and emergence of pathogens.</title>
        <authorList>
            <person name="Haridas S."/>
            <person name="Albert R."/>
            <person name="Binder M."/>
            <person name="Bloem J."/>
            <person name="Labutti K."/>
            <person name="Salamov A."/>
            <person name="Andreopoulos B."/>
            <person name="Baker S."/>
            <person name="Barry K."/>
            <person name="Bills G."/>
            <person name="Bluhm B."/>
            <person name="Cannon C."/>
            <person name="Castanera R."/>
            <person name="Culley D."/>
            <person name="Daum C."/>
            <person name="Ezra D."/>
            <person name="Gonzalez J."/>
            <person name="Henrissat B."/>
            <person name="Kuo A."/>
            <person name="Liang C."/>
            <person name="Lipzen A."/>
            <person name="Lutzoni F."/>
            <person name="Magnuson J."/>
            <person name="Mondo S."/>
            <person name="Nolan M."/>
            <person name="Ohm R."/>
            <person name="Pangilinan J."/>
            <person name="Park H.-J."/>
            <person name="Ramirez L."/>
            <person name="Alfaro M."/>
            <person name="Sun H."/>
            <person name="Tritt A."/>
            <person name="Yoshinaga Y."/>
            <person name="Zwiers L.-H."/>
            <person name="Turgeon B."/>
            <person name="Goodwin S."/>
            <person name="Spatafora J."/>
            <person name="Crous P."/>
            <person name="Grigoriev I."/>
        </authorList>
    </citation>
    <scope>NUCLEOTIDE SEQUENCE</scope>
    <source>
        <strain evidence="1">ATCC 200398</strain>
    </source>
</reference>
<dbReference type="EMBL" id="MU003502">
    <property type="protein sequence ID" value="KAF2472358.1"/>
    <property type="molecule type" value="Genomic_DNA"/>
</dbReference>
<gene>
    <name evidence="1" type="ORF">BDR25DRAFT_13680</name>
</gene>